<protein>
    <submittedName>
        <fullName evidence="2">Uncharacterized protein</fullName>
    </submittedName>
</protein>
<evidence type="ECO:0000256" key="1">
    <source>
        <dbReference type="SAM" id="MobiDB-lite"/>
    </source>
</evidence>
<name>A0ABR2QSN8_9ROSI</name>
<sequence>MARGGPYLETLTIQQRNIEIDGEEARWPWGFRDVLVRSRETKAWRGKEERKVWPHSAALDTPKGLPERSSGDQRRRLQRIGAGGCGV</sequence>
<proteinExistence type="predicted"/>
<gene>
    <name evidence="2" type="ORF">V6N11_084323</name>
</gene>
<organism evidence="2 3">
    <name type="scientific">Hibiscus sabdariffa</name>
    <name type="common">roselle</name>
    <dbReference type="NCBI Taxonomy" id="183260"/>
    <lineage>
        <taxon>Eukaryota</taxon>
        <taxon>Viridiplantae</taxon>
        <taxon>Streptophyta</taxon>
        <taxon>Embryophyta</taxon>
        <taxon>Tracheophyta</taxon>
        <taxon>Spermatophyta</taxon>
        <taxon>Magnoliopsida</taxon>
        <taxon>eudicotyledons</taxon>
        <taxon>Gunneridae</taxon>
        <taxon>Pentapetalae</taxon>
        <taxon>rosids</taxon>
        <taxon>malvids</taxon>
        <taxon>Malvales</taxon>
        <taxon>Malvaceae</taxon>
        <taxon>Malvoideae</taxon>
        <taxon>Hibiscus</taxon>
    </lineage>
</organism>
<accession>A0ABR2QSN8</accession>
<evidence type="ECO:0000313" key="2">
    <source>
        <dbReference type="EMBL" id="KAK9003690.1"/>
    </source>
</evidence>
<feature type="compositionally biased region" description="Basic and acidic residues" evidence="1">
    <location>
        <begin position="65"/>
        <end position="75"/>
    </location>
</feature>
<dbReference type="EMBL" id="JBBPBN010000033">
    <property type="protein sequence ID" value="KAK9003690.1"/>
    <property type="molecule type" value="Genomic_DNA"/>
</dbReference>
<feature type="region of interest" description="Disordered" evidence="1">
    <location>
        <begin position="53"/>
        <end position="87"/>
    </location>
</feature>
<dbReference type="Proteomes" id="UP001396334">
    <property type="component" value="Unassembled WGS sequence"/>
</dbReference>
<keyword evidence="3" id="KW-1185">Reference proteome</keyword>
<reference evidence="2 3" key="1">
    <citation type="journal article" date="2024" name="G3 (Bethesda)">
        <title>Genome assembly of Hibiscus sabdariffa L. provides insights into metabolisms of medicinal natural products.</title>
        <authorList>
            <person name="Kim T."/>
        </authorList>
    </citation>
    <scope>NUCLEOTIDE SEQUENCE [LARGE SCALE GENOMIC DNA]</scope>
    <source>
        <strain evidence="2">TK-2024</strain>
        <tissue evidence="2">Old leaves</tissue>
    </source>
</reference>
<comment type="caution">
    <text evidence="2">The sequence shown here is derived from an EMBL/GenBank/DDBJ whole genome shotgun (WGS) entry which is preliminary data.</text>
</comment>
<evidence type="ECO:0000313" key="3">
    <source>
        <dbReference type="Proteomes" id="UP001396334"/>
    </source>
</evidence>